<name>A0A420UY12_9ACTN</name>
<comment type="caution">
    <text evidence="1">The sequence shown here is derived from an EMBL/GenBank/DDBJ whole genome shotgun (WGS) entry which is preliminary data.</text>
</comment>
<accession>A0A420UY12</accession>
<protein>
    <submittedName>
        <fullName evidence="1">Uncharacterized protein</fullName>
    </submittedName>
</protein>
<dbReference type="RefSeq" id="WP_043467661.1">
    <property type="nucleotide sequence ID" value="NZ_JNAD02000013.1"/>
</dbReference>
<evidence type="ECO:0000313" key="2">
    <source>
        <dbReference type="Proteomes" id="UP000028058"/>
    </source>
</evidence>
<organism evidence="1 2">
    <name type="scientific">Streptomyces xinghaiensis</name>
    <dbReference type="NCBI Taxonomy" id="1038928"/>
    <lineage>
        <taxon>Bacteria</taxon>
        <taxon>Bacillati</taxon>
        <taxon>Actinomycetota</taxon>
        <taxon>Actinomycetes</taxon>
        <taxon>Kitasatosporales</taxon>
        <taxon>Streptomycetaceae</taxon>
        <taxon>Streptomyces</taxon>
    </lineage>
</organism>
<dbReference type="AlphaFoldDB" id="A0A420UY12"/>
<gene>
    <name evidence="1" type="ORF">SFRA_024750</name>
</gene>
<dbReference type="Proteomes" id="UP000028058">
    <property type="component" value="Unassembled WGS sequence"/>
</dbReference>
<sequence>MTQNPTTSAVDAVDVPFISPAMIRAARAAAALTERMGGPEAFTTLTIKAGVDWSGWGFTDAILDRAEGGILIISPFHPVDESSPFADRSRRRFAAAEELRTHLAEVPFTGHALPIPLHAAT</sequence>
<evidence type="ECO:0000313" key="1">
    <source>
        <dbReference type="EMBL" id="RKM92599.1"/>
    </source>
</evidence>
<reference evidence="1 2" key="1">
    <citation type="journal article" date="2014" name="Genome Announc.">
        <title>Draft Genome Sequence of Streptomyces fradiae ATCC 19609, a Strain Highly Sensitive to Antibiotics.</title>
        <authorList>
            <person name="Bekker O.B."/>
            <person name="Klimina K.M."/>
            <person name="Vatlin A.A."/>
            <person name="Zakharevich N.V."/>
            <person name="Kasianov A.S."/>
            <person name="Danilenko V.N."/>
        </authorList>
    </citation>
    <scope>NUCLEOTIDE SEQUENCE [LARGE SCALE GENOMIC DNA]</scope>
    <source>
        <strain evidence="1 2">ATCC 19609</strain>
    </source>
</reference>
<keyword evidence="2" id="KW-1185">Reference proteome</keyword>
<dbReference type="EMBL" id="JNAD02000013">
    <property type="protein sequence ID" value="RKM92599.1"/>
    <property type="molecule type" value="Genomic_DNA"/>
</dbReference>
<proteinExistence type="predicted"/>